<evidence type="ECO:0000313" key="10">
    <source>
        <dbReference type="Proteomes" id="UP000472839"/>
    </source>
</evidence>
<dbReference type="InterPro" id="IPR050595">
    <property type="entry name" value="Bact_response_regulator"/>
</dbReference>
<evidence type="ECO:0000313" key="9">
    <source>
        <dbReference type="Proteomes" id="UP000461010"/>
    </source>
</evidence>
<dbReference type="SMART" id="SM00448">
    <property type="entry name" value="REC"/>
    <property type="match status" value="1"/>
</dbReference>
<dbReference type="EMBL" id="WFKK01000014">
    <property type="protein sequence ID" value="KAB7889386.1"/>
    <property type="molecule type" value="Genomic_DNA"/>
</dbReference>
<proteinExistence type="predicted"/>
<evidence type="ECO:0000313" key="8">
    <source>
        <dbReference type="EMBL" id="KAB7891662.1"/>
    </source>
</evidence>
<dbReference type="AlphaFoldDB" id="A0A6L4WTL5"/>
<sequence>MLESILYVEDEEITAQMIGEILNDYCENLYFAPNGKIGQEIFKKKKLDLIITDIQMPIMNGIEMIQKIREEDKDIVIVCTTGSCEIELQKSLSNLNVHANIKKPINIHTLIEFIKSMEV</sequence>
<dbReference type="InterPro" id="IPR001789">
    <property type="entry name" value="Sig_transdc_resp-reg_receiver"/>
</dbReference>
<feature type="modified residue" description="4-aspartylphosphate" evidence="5">
    <location>
        <position position="53"/>
    </location>
</feature>
<organism evidence="7 10">
    <name type="scientific">Poseidonibacter ostreae</name>
    <dbReference type="NCBI Taxonomy" id="2654171"/>
    <lineage>
        <taxon>Bacteria</taxon>
        <taxon>Pseudomonadati</taxon>
        <taxon>Campylobacterota</taxon>
        <taxon>Epsilonproteobacteria</taxon>
        <taxon>Campylobacterales</taxon>
        <taxon>Arcobacteraceae</taxon>
        <taxon>Poseidonibacter</taxon>
    </lineage>
</organism>
<dbReference type="CDD" id="cd00156">
    <property type="entry name" value="REC"/>
    <property type="match status" value="1"/>
</dbReference>
<dbReference type="RefSeq" id="WP_152189394.1">
    <property type="nucleotide sequence ID" value="NZ_WFKI01000015.1"/>
</dbReference>
<dbReference type="SUPFAM" id="SSF52172">
    <property type="entry name" value="CheY-like"/>
    <property type="match status" value="1"/>
</dbReference>
<dbReference type="PANTHER" id="PTHR44591">
    <property type="entry name" value="STRESS RESPONSE REGULATOR PROTEIN 1"/>
    <property type="match status" value="1"/>
</dbReference>
<gene>
    <name evidence="8" type="ORF">GBG18_06180</name>
    <name evidence="7" type="ORF">GBG19_06275</name>
</gene>
<accession>A0A6L4WTL5</accession>
<feature type="domain" description="Response regulatory" evidence="6">
    <location>
        <begin position="4"/>
        <end position="118"/>
    </location>
</feature>
<evidence type="ECO:0000256" key="4">
    <source>
        <dbReference type="ARBA" id="ARBA00022779"/>
    </source>
</evidence>
<keyword evidence="9" id="KW-1185">Reference proteome</keyword>
<dbReference type="Proteomes" id="UP000461010">
    <property type="component" value="Unassembled WGS sequence"/>
</dbReference>
<protein>
    <submittedName>
        <fullName evidence="7">Response regulator</fullName>
    </submittedName>
</protein>
<dbReference type="PANTHER" id="PTHR44591:SF3">
    <property type="entry name" value="RESPONSE REGULATORY DOMAIN-CONTAINING PROTEIN"/>
    <property type="match status" value="1"/>
</dbReference>
<dbReference type="GO" id="GO:0000160">
    <property type="term" value="P:phosphorelay signal transduction system"/>
    <property type="evidence" value="ECO:0007669"/>
    <property type="project" value="InterPro"/>
</dbReference>
<evidence type="ECO:0000256" key="5">
    <source>
        <dbReference type="PROSITE-ProRule" id="PRU00169"/>
    </source>
</evidence>
<comment type="cofactor">
    <cofactor evidence="1">
        <name>Mg(2+)</name>
        <dbReference type="ChEBI" id="CHEBI:18420"/>
    </cofactor>
</comment>
<evidence type="ECO:0000256" key="2">
    <source>
        <dbReference type="ARBA" id="ARBA00022500"/>
    </source>
</evidence>
<evidence type="ECO:0000259" key="6">
    <source>
        <dbReference type="PROSITE" id="PS50110"/>
    </source>
</evidence>
<dbReference type="Gene3D" id="3.40.50.2300">
    <property type="match status" value="1"/>
</dbReference>
<dbReference type="GO" id="GO:0097588">
    <property type="term" value="P:archaeal or bacterial-type flagellum-dependent cell motility"/>
    <property type="evidence" value="ECO:0007669"/>
    <property type="project" value="UniProtKB-KW"/>
</dbReference>
<comment type="caution">
    <text evidence="7">The sequence shown here is derived from an EMBL/GenBank/DDBJ whole genome shotgun (WGS) entry which is preliminary data.</text>
</comment>
<reference evidence="9 10" key="1">
    <citation type="submission" date="2019-10" db="EMBL/GenBank/DDBJ databases">
        <title>Poseidonibacter ostreae sp. nov., isolated from the gut of the Ostrea denselamellosa.</title>
        <authorList>
            <person name="Choi A."/>
        </authorList>
    </citation>
    <scope>NUCLEOTIDE SEQUENCE [LARGE SCALE GENOMIC DNA]</scope>
    <source>
        <strain evidence="7 10">SJOD-M-33</strain>
        <strain evidence="8 9">SJOD-M-5</strain>
    </source>
</reference>
<dbReference type="InterPro" id="IPR011006">
    <property type="entry name" value="CheY-like_superfamily"/>
</dbReference>
<dbReference type="Proteomes" id="UP000472839">
    <property type="component" value="Unassembled WGS sequence"/>
</dbReference>
<evidence type="ECO:0000313" key="7">
    <source>
        <dbReference type="EMBL" id="KAB7889386.1"/>
    </source>
</evidence>
<dbReference type="Pfam" id="PF00072">
    <property type="entry name" value="Response_reg"/>
    <property type="match status" value="1"/>
</dbReference>
<keyword evidence="4" id="KW-0283">Flagellar rotation</keyword>
<dbReference type="PROSITE" id="PS50110">
    <property type="entry name" value="RESPONSE_REGULATORY"/>
    <property type="match status" value="1"/>
</dbReference>
<dbReference type="EMBL" id="WFKJ01000014">
    <property type="protein sequence ID" value="KAB7891662.1"/>
    <property type="molecule type" value="Genomic_DNA"/>
</dbReference>
<evidence type="ECO:0000256" key="1">
    <source>
        <dbReference type="ARBA" id="ARBA00001946"/>
    </source>
</evidence>
<keyword evidence="2" id="KW-0145">Chemotaxis</keyword>
<name>A0A6L4WTL5_9BACT</name>
<evidence type="ECO:0000256" key="3">
    <source>
        <dbReference type="ARBA" id="ARBA00022553"/>
    </source>
</evidence>
<keyword evidence="3 5" id="KW-0597">Phosphoprotein</keyword>
<dbReference type="GO" id="GO:0006935">
    <property type="term" value="P:chemotaxis"/>
    <property type="evidence" value="ECO:0007669"/>
    <property type="project" value="UniProtKB-KW"/>
</dbReference>